<reference evidence="14 15" key="1">
    <citation type="submission" date="2017-08" db="EMBL/GenBank/DDBJ databases">
        <title>Acidophilic green algal genome provides insights into adaptation to an acidic environment.</title>
        <authorList>
            <person name="Hirooka S."/>
            <person name="Hirose Y."/>
            <person name="Kanesaki Y."/>
            <person name="Higuchi S."/>
            <person name="Fujiwara T."/>
            <person name="Onuma R."/>
            <person name="Era A."/>
            <person name="Ohbayashi R."/>
            <person name="Uzuka A."/>
            <person name="Nozaki H."/>
            <person name="Yoshikawa H."/>
            <person name="Miyagishima S.Y."/>
        </authorList>
    </citation>
    <scope>NUCLEOTIDE SEQUENCE [LARGE SCALE GENOMIC DNA]</scope>
    <source>
        <strain evidence="14 15">NIES-2499</strain>
    </source>
</reference>
<evidence type="ECO:0000256" key="10">
    <source>
        <dbReference type="ARBA" id="ARBA00033171"/>
    </source>
</evidence>
<evidence type="ECO:0000259" key="13">
    <source>
        <dbReference type="Pfam" id="PF09084"/>
    </source>
</evidence>
<gene>
    <name evidence="14" type="ORF">CEUSTIGMA_g5012.t1</name>
</gene>
<dbReference type="UniPathway" id="UPA00060"/>
<feature type="region of interest" description="Disordered" evidence="12">
    <location>
        <begin position="307"/>
        <end position="346"/>
    </location>
</feature>
<dbReference type="Gene3D" id="3.40.190.10">
    <property type="entry name" value="Periplasmic binding protein-like II"/>
    <property type="match status" value="2"/>
</dbReference>
<comment type="subunit">
    <text evidence="4">Homodimer.</text>
</comment>
<evidence type="ECO:0000313" key="14">
    <source>
        <dbReference type="EMBL" id="GAX77568.1"/>
    </source>
</evidence>
<evidence type="ECO:0000256" key="9">
    <source>
        <dbReference type="ARBA" id="ARBA00023004"/>
    </source>
</evidence>
<dbReference type="GO" id="GO:0009229">
    <property type="term" value="P:thiamine diphosphate biosynthetic process"/>
    <property type="evidence" value="ECO:0007669"/>
    <property type="project" value="UniProtKB-UniPathway"/>
</dbReference>
<comment type="caution">
    <text evidence="14">The sequence shown here is derived from an EMBL/GenBank/DDBJ whole genome shotgun (WGS) entry which is preliminary data.</text>
</comment>
<evidence type="ECO:0000256" key="5">
    <source>
        <dbReference type="ARBA" id="ARBA00022679"/>
    </source>
</evidence>
<accession>A0A250X3C0</accession>
<keyword evidence="5" id="KW-0808">Transferase</keyword>
<dbReference type="PANTHER" id="PTHR31528">
    <property type="entry name" value="4-AMINO-5-HYDROXYMETHYL-2-METHYLPYRIMIDINE PHOSPHATE SYNTHASE THI11-RELATED"/>
    <property type="match status" value="1"/>
</dbReference>
<comment type="pathway">
    <text evidence="2">Cofactor biosynthesis; thiamine diphosphate biosynthesis.</text>
</comment>
<dbReference type="PANTHER" id="PTHR31528:SF1">
    <property type="entry name" value="4-AMINO-5-HYDROXYMETHYL-2-METHYLPYRIMIDINE PHOSPHATE SYNTHASE THI11-RELATED"/>
    <property type="match status" value="1"/>
</dbReference>
<dbReference type="SUPFAM" id="SSF53850">
    <property type="entry name" value="Periplasmic binding protein-like II"/>
    <property type="match status" value="1"/>
</dbReference>
<dbReference type="AlphaFoldDB" id="A0A250X3C0"/>
<proteinExistence type="inferred from homology"/>
<comment type="catalytic activity">
    <reaction evidence="11">
        <text>N(6)-(pyridoxal phosphate)-L-lysyl-[4-amino-5-hydroxymethyl-2-methylpyrimidine phosphate synthase] + L-histidyl-[4-amino-5-hydroxymethyl-2-methylpyrimidine phosphate synthase] + 2 Fe(3+) + 4 H2O = L-lysyl-[4-amino-5-hydroxymethyl-2-methylpyrimidine phosphate synthase] + (2S)-2-amino-5-hydroxy-4-oxopentanoyl-[4-amino-5-hydroxymethyl-2-methylpyrimidine phosphate synthase] + 4-amino-2-methyl-5-(phosphooxymethyl)pyrimidine + 3-oxopropanoate + 2 Fe(2+) + 2 H(+)</text>
        <dbReference type="Rhea" id="RHEA:65756"/>
        <dbReference type="Rhea" id="RHEA-COMP:16892"/>
        <dbReference type="Rhea" id="RHEA-COMP:16893"/>
        <dbReference type="Rhea" id="RHEA-COMP:16894"/>
        <dbReference type="Rhea" id="RHEA-COMP:16895"/>
        <dbReference type="ChEBI" id="CHEBI:15377"/>
        <dbReference type="ChEBI" id="CHEBI:15378"/>
        <dbReference type="ChEBI" id="CHEBI:29033"/>
        <dbReference type="ChEBI" id="CHEBI:29034"/>
        <dbReference type="ChEBI" id="CHEBI:29969"/>
        <dbReference type="ChEBI" id="CHEBI:29979"/>
        <dbReference type="ChEBI" id="CHEBI:33190"/>
        <dbReference type="ChEBI" id="CHEBI:58354"/>
        <dbReference type="ChEBI" id="CHEBI:143915"/>
        <dbReference type="ChEBI" id="CHEBI:157692"/>
    </reaction>
    <physiologicalReaction direction="left-to-right" evidence="11">
        <dbReference type="Rhea" id="RHEA:65757"/>
    </physiologicalReaction>
</comment>
<keyword evidence="8" id="KW-0784">Thiamine biosynthesis</keyword>
<keyword evidence="7" id="KW-0663">Pyridoxal phosphate</keyword>
<evidence type="ECO:0000256" key="1">
    <source>
        <dbReference type="ARBA" id="ARBA00003469"/>
    </source>
</evidence>
<evidence type="ECO:0000256" key="2">
    <source>
        <dbReference type="ARBA" id="ARBA00004948"/>
    </source>
</evidence>
<protein>
    <recommendedName>
        <fullName evidence="10">Thiamine pyrimidine synthase</fullName>
    </recommendedName>
</protein>
<sequence>MSVVVALDWTPNTNHTGLYIAKARGFYKDEGLDVKLVSPHVNNYKTTPANRVALKEALFAICPSESVISYHTHNGTKPQIRAVATILSTSTSAIVTLDSSGIDRPAKLEGKLYASYGARYEGRIVQQMIIDDGGKGDFVESTPPMLGIWNTLLEGKADATWVFMGWEGIEAEMRGVKLNVFKLEDSQVPYGYSPLLVTHPDTIEGSPDMVRKFLNATSRGYKLAAEHPEEAARIFLEAVQAEHVDCPLPEPLDASMVVKSHLYTAQHLLDGQGRWGHQELKAWDAFLDWLSDRGLLTKKCQSREQPDTANFTSLDGLRQGDVGDTIPRNSVDSSSLFTNDLLPPSN</sequence>
<feature type="compositionally biased region" description="Polar residues" evidence="12">
    <location>
        <begin position="327"/>
        <end position="338"/>
    </location>
</feature>
<dbReference type="OrthoDB" id="434407at2759"/>
<feature type="domain" description="SsuA/THI5-like" evidence="13">
    <location>
        <begin position="12"/>
        <end position="231"/>
    </location>
</feature>
<dbReference type="GO" id="GO:0046872">
    <property type="term" value="F:metal ion binding"/>
    <property type="evidence" value="ECO:0007669"/>
    <property type="project" value="UniProtKB-KW"/>
</dbReference>
<name>A0A250X3C0_9CHLO</name>
<evidence type="ECO:0000256" key="12">
    <source>
        <dbReference type="SAM" id="MobiDB-lite"/>
    </source>
</evidence>
<keyword evidence="6" id="KW-0479">Metal-binding</keyword>
<evidence type="ECO:0000313" key="15">
    <source>
        <dbReference type="Proteomes" id="UP000232323"/>
    </source>
</evidence>
<dbReference type="EMBL" id="BEGY01000025">
    <property type="protein sequence ID" value="GAX77568.1"/>
    <property type="molecule type" value="Genomic_DNA"/>
</dbReference>
<evidence type="ECO:0000256" key="11">
    <source>
        <dbReference type="ARBA" id="ARBA00048179"/>
    </source>
</evidence>
<organism evidence="14 15">
    <name type="scientific">Chlamydomonas eustigma</name>
    <dbReference type="NCBI Taxonomy" id="1157962"/>
    <lineage>
        <taxon>Eukaryota</taxon>
        <taxon>Viridiplantae</taxon>
        <taxon>Chlorophyta</taxon>
        <taxon>core chlorophytes</taxon>
        <taxon>Chlorophyceae</taxon>
        <taxon>CS clade</taxon>
        <taxon>Chlamydomonadales</taxon>
        <taxon>Chlamydomonadaceae</taxon>
        <taxon>Chlamydomonas</taxon>
    </lineage>
</organism>
<evidence type="ECO:0000256" key="4">
    <source>
        <dbReference type="ARBA" id="ARBA00011738"/>
    </source>
</evidence>
<dbReference type="InterPro" id="IPR027939">
    <property type="entry name" value="NMT1/THI5"/>
</dbReference>
<evidence type="ECO:0000256" key="3">
    <source>
        <dbReference type="ARBA" id="ARBA00009406"/>
    </source>
</evidence>
<dbReference type="Pfam" id="PF09084">
    <property type="entry name" value="NMT1"/>
    <property type="match status" value="1"/>
</dbReference>
<keyword evidence="9" id="KW-0408">Iron</keyword>
<comment type="similarity">
    <text evidence="3">Belongs to the NMT1/THI5 family.</text>
</comment>
<dbReference type="GO" id="GO:0016740">
    <property type="term" value="F:transferase activity"/>
    <property type="evidence" value="ECO:0007669"/>
    <property type="project" value="UniProtKB-KW"/>
</dbReference>
<dbReference type="InterPro" id="IPR015168">
    <property type="entry name" value="SsuA/THI5"/>
</dbReference>
<dbReference type="STRING" id="1157962.A0A250X3C0"/>
<keyword evidence="15" id="KW-1185">Reference proteome</keyword>
<dbReference type="GO" id="GO:0009228">
    <property type="term" value="P:thiamine biosynthetic process"/>
    <property type="evidence" value="ECO:0007669"/>
    <property type="project" value="UniProtKB-KW"/>
</dbReference>
<evidence type="ECO:0000256" key="8">
    <source>
        <dbReference type="ARBA" id="ARBA00022977"/>
    </source>
</evidence>
<evidence type="ECO:0000256" key="7">
    <source>
        <dbReference type="ARBA" id="ARBA00022898"/>
    </source>
</evidence>
<comment type="function">
    <text evidence="1">Responsible for the formation of the pyrimidine heterocycle in the thiamine biosynthesis pathway. Catalyzes the formation of hydroxymethylpyrimidine phosphate (HMP-P) from histidine and pyridoxal phosphate (PLP). The protein uses PLP and the active site histidine to form HMP-P, generating an inactive enzyme. The enzyme can only undergo a single turnover, which suggests it is a suicide enzyme.</text>
</comment>
<dbReference type="Proteomes" id="UP000232323">
    <property type="component" value="Unassembled WGS sequence"/>
</dbReference>
<evidence type="ECO:0000256" key="6">
    <source>
        <dbReference type="ARBA" id="ARBA00022723"/>
    </source>
</evidence>